<dbReference type="OMA" id="KHKDQYD"/>
<dbReference type="CTD" id="6847"/>
<feature type="coiled-coil region" evidence="1">
    <location>
        <begin position="265"/>
        <end position="457"/>
    </location>
</feature>
<keyword evidence="1" id="KW-0175">Coiled coil</keyword>
<evidence type="ECO:0000313" key="4">
    <source>
        <dbReference type="Proteomes" id="UP000472277"/>
    </source>
</evidence>
<keyword evidence="4" id="KW-1185">Reference proteome</keyword>
<dbReference type="GO" id="GO:0000801">
    <property type="term" value="C:central element"/>
    <property type="evidence" value="ECO:0007669"/>
    <property type="project" value="TreeGrafter"/>
</dbReference>
<dbReference type="OrthoDB" id="10064612at2759"/>
<name>A0A674C7H7_SALTR</name>
<reference evidence="3" key="1">
    <citation type="submission" date="2025-08" db="UniProtKB">
        <authorList>
            <consortium name="Ensembl"/>
        </authorList>
    </citation>
    <scope>IDENTIFICATION</scope>
</reference>
<accession>A0A674C7H7</accession>
<feature type="compositionally biased region" description="Basic and acidic residues" evidence="2">
    <location>
        <begin position="852"/>
        <end position="863"/>
    </location>
</feature>
<dbReference type="InParanoid" id="A0A674C7H7"/>
<reference evidence="3" key="2">
    <citation type="submission" date="2025-09" db="UniProtKB">
        <authorList>
            <consortium name="Ensembl"/>
        </authorList>
    </citation>
    <scope>IDENTIFICATION</scope>
</reference>
<dbReference type="InterPro" id="IPR008827">
    <property type="entry name" value="SYCP1"/>
</dbReference>
<proteinExistence type="predicted"/>
<organism evidence="3 4">
    <name type="scientific">Salmo trutta</name>
    <name type="common">Brown trout</name>
    <dbReference type="NCBI Taxonomy" id="8032"/>
    <lineage>
        <taxon>Eukaryota</taxon>
        <taxon>Metazoa</taxon>
        <taxon>Chordata</taxon>
        <taxon>Craniata</taxon>
        <taxon>Vertebrata</taxon>
        <taxon>Euteleostomi</taxon>
        <taxon>Actinopterygii</taxon>
        <taxon>Neopterygii</taxon>
        <taxon>Teleostei</taxon>
        <taxon>Protacanthopterygii</taxon>
        <taxon>Salmoniformes</taxon>
        <taxon>Salmonidae</taxon>
        <taxon>Salmoninae</taxon>
        <taxon>Salmo</taxon>
    </lineage>
</organism>
<dbReference type="GO" id="GO:0051598">
    <property type="term" value="P:meiotic recombination checkpoint signaling"/>
    <property type="evidence" value="ECO:0007669"/>
    <property type="project" value="Ensembl"/>
</dbReference>
<dbReference type="GO" id="GO:0003690">
    <property type="term" value="F:double-stranded DNA binding"/>
    <property type="evidence" value="ECO:0007669"/>
    <property type="project" value="TreeGrafter"/>
</dbReference>
<sequence length="1070" mass="123055">MERERGFNFKLLVPPRVNPIPGQVSTVKPQEIVEDGGCFMQTLQQGYNKCLDKESNMPFPSMNTVVPTKPTRSDVFKMKVVPPMENEETNCKPSQLYSKLFEEVQKVKYWKVKVDSEAVQKDRKLQENKRTIETQRKAIQELQFGNESLSIKLEDQISENDDLQNKNNATRNLCNILKDTFERSAEKIHLFESEREETHHLFMENSETIQRMNAAFESLRIQAETDRHEMLKVKEDLEEFAVLKEKFEKEFSMKEEEVVILQMKMKDKEKELQAILLNLHETQESCKRLQRAAQQHQEALQCSKQEQESLLESLQSAEQLNEECEESRKAIATALESNKEENAKVIAKKDSSLEELNKIKDQQADKLVQIQATAQEFQTSLTVEIQRVKELELKLTAVTEELDRKNLELGEIKEQKEKKDSQLQILEDELDVKNKSIQSLEETIKVVETRTSELTTELEGKHAEIHQVKNKVETMSVENILLEKALGNAETMQNDLNEKANMTERKIKEIEGQLSAAMRRDEKSIKEKENLKTDIVQHEEKYKELLASFNQLQLEKKTILEQIQNESSEANILVAQLKESEAKEMKMKKEIERLQEENHQLREELKSLNAKVEEQGQDTENLQKKLEERCGDLQAELSKKDKQMKAVESKLSNLKIKLESKTKVQDEYQKENKTLKKQIAIETAKSSELENEINKLKEESENVQRSNEEECKSLLDDLGTKSTSEAELQKKVQKLHLAATDAVKSKEDTEIKCQNKIADMVALMEKHKNQYDKMVDEKDAELDEKKRKDKEATANRTSLELALSQQKIENDRLKEQLKKEMNERESLLQEITDLKKEKKMSRQLETQDEQLPEPKSKEVRCSETPKVSSSAKMPVFRLAKDSQRKTKTLKASVTPSQTSEKIVVVTPNINEMENEAPKTPSWSSMTRVAATPRIKETEALRTPSWSSTNIVSATPRIKSYRIRTPPSTGKSVPWGKSTLELDPKSDSSEHNDLLSIAVATDPFKSRLQPSVPAAQNQKVDIFRKIQSPAIQKSPGSTLKLAAMKRMRDAGWTSVTGAEKKKKKTVEKIFS</sequence>
<feature type="region of interest" description="Disordered" evidence="2">
    <location>
        <begin position="907"/>
        <end position="927"/>
    </location>
</feature>
<dbReference type="GO" id="GO:0000711">
    <property type="term" value="P:meiotic DNA repair synthesis"/>
    <property type="evidence" value="ECO:0007669"/>
    <property type="project" value="TreeGrafter"/>
</dbReference>
<dbReference type="KEGG" id="stru:115187724"/>
<evidence type="ECO:0000256" key="2">
    <source>
        <dbReference type="SAM" id="MobiDB-lite"/>
    </source>
</evidence>
<dbReference type="FunCoup" id="A0A674C7H7">
    <property type="interactions" value="794"/>
</dbReference>
<dbReference type="PANTHER" id="PTHR46918:SF1">
    <property type="entry name" value="SYNAPTONEMAL COMPLEX PROTEIN 1"/>
    <property type="match status" value="1"/>
</dbReference>
<dbReference type="Ensembl" id="ENSSTUT00000084320.1">
    <property type="protein sequence ID" value="ENSSTUP00000079196.1"/>
    <property type="gene ID" value="ENSSTUG00000034926.1"/>
</dbReference>
<dbReference type="Pfam" id="PF05483">
    <property type="entry name" value="SCP-1"/>
    <property type="match status" value="1"/>
</dbReference>
<dbReference type="RefSeq" id="XP_029602584.1">
    <property type="nucleotide sequence ID" value="XM_029746724.1"/>
</dbReference>
<dbReference type="GO" id="GO:0001673">
    <property type="term" value="C:male germ cell nucleus"/>
    <property type="evidence" value="ECO:0007669"/>
    <property type="project" value="TreeGrafter"/>
</dbReference>
<dbReference type="SUPFAM" id="SSF57997">
    <property type="entry name" value="Tropomyosin"/>
    <property type="match status" value="1"/>
</dbReference>
<feature type="region of interest" description="Disordered" evidence="2">
    <location>
        <begin position="776"/>
        <end position="798"/>
    </location>
</feature>
<dbReference type="GeneID" id="115187724"/>
<feature type="compositionally biased region" description="Basic and acidic residues" evidence="2">
    <location>
        <begin position="833"/>
        <end position="842"/>
    </location>
</feature>
<dbReference type="RefSeq" id="XP_029602582.1">
    <property type="nucleotide sequence ID" value="XM_029746722.1"/>
</dbReference>
<dbReference type="GO" id="GO:0000802">
    <property type="term" value="C:transverse filament"/>
    <property type="evidence" value="ECO:0007669"/>
    <property type="project" value="TreeGrafter"/>
</dbReference>
<dbReference type="GO" id="GO:0051026">
    <property type="term" value="P:chiasma assembly"/>
    <property type="evidence" value="ECO:0007669"/>
    <property type="project" value="TreeGrafter"/>
</dbReference>
<feature type="compositionally biased region" description="Basic and acidic residues" evidence="2">
    <location>
        <begin position="776"/>
        <end position="793"/>
    </location>
</feature>
<evidence type="ECO:0000313" key="3">
    <source>
        <dbReference type="Ensembl" id="ENSSTUP00000079196.1"/>
    </source>
</evidence>
<gene>
    <name evidence="3" type="primary">sycp1</name>
</gene>
<protein>
    <submittedName>
        <fullName evidence="3">Synaptonemal complex protein 1</fullName>
    </submittedName>
</protein>
<dbReference type="PANTHER" id="PTHR46918">
    <property type="entry name" value="SYNAPTONEMAL COMPLEX PROTEIN 1"/>
    <property type="match status" value="1"/>
</dbReference>
<evidence type="ECO:0000256" key="1">
    <source>
        <dbReference type="SAM" id="Coils"/>
    </source>
</evidence>
<dbReference type="GO" id="GO:0051878">
    <property type="term" value="P:lateral element assembly"/>
    <property type="evidence" value="ECO:0007669"/>
    <property type="project" value="TreeGrafter"/>
</dbReference>
<dbReference type="RefSeq" id="XP_029602583.1">
    <property type="nucleotide sequence ID" value="XM_029746723.1"/>
</dbReference>
<feature type="coiled-coil region" evidence="1">
    <location>
        <begin position="146"/>
        <end position="180"/>
    </location>
</feature>
<dbReference type="Proteomes" id="UP000472277">
    <property type="component" value="Unassembled WGS sequence"/>
</dbReference>
<feature type="region of interest" description="Disordered" evidence="2">
    <location>
        <begin position="833"/>
        <end position="874"/>
    </location>
</feature>
<feature type="coiled-coil region" evidence="1">
    <location>
        <begin position="482"/>
        <end position="713"/>
    </location>
</feature>
<dbReference type="GeneTree" id="ENSGT00390000003368"/>
<dbReference type="AlphaFoldDB" id="A0A674C7H7"/>
<dbReference type="GO" id="GO:0007141">
    <property type="term" value="P:male meiosis I"/>
    <property type="evidence" value="ECO:0007669"/>
    <property type="project" value="Ensembl"/>
</dbReference>